<feature type="region of interest" description="Disordered" evidence="1">
    <location>
        <begin position="1"/>
        <end position="32"/>
    </location>
</feature>
<evidence type="ECO:0000256" key="1">
    <source>
        <dbReference type="SAM" id="MobiDB-lite"/>
    </source>
</evidence>
<name>A0A091E6N5_FUKDA</name>
<protein>
    <submittedName>
        <fullName evidence="2">Condensin-2 complex subunit H2</fullName>
    </submittedName>
</protein>
<feature type="region of interest" description="Disordered" evidence="1">
    <location>
        <begin position="47"/>
        <end position="83"/>
    </location>
</feature>
<organism evidence="2 3">
    <name type="scientific">Fukomys damarensis</name>
    <name type="common">Damaraland mole rat</name>
    <name type="synonym">Cryptomys damarensis</name>
    <dbReference type="NCBI Taxonomy" id="885580"/>
    <lineage>
        <taxon>Eukaryota</taxon>
        <taxon>Metazoa</taxon>
        <taxon>Chordata</taxon>
        <taxon>Craniata</taxon>
        <taxon>Vertebrata</taxon>
        <taxon>Euteleostomi</taxon>
        <taxon>Mammalia</taxon>
        <taxon>Eutheria</taxon>
        <taxon>Euarchontoglires</taxon>
        <taxon>Glires</taxon>
        <taxon>Rodentia</taxon>
        <taxon>Hystricomorpha</taxon>
        <taxon>Bathyergidae</taxon>
        <taxon>Fukomys</taxon>
    </lineage>
</organism>
<dbReference type="EMBL" id="KN120511">
    <property type="protein sequence ID" value="KFO38438.1"/>
    <property type="molecule type" value="Genomic_DNA"/>
</dbReference>
<evidence type="ECO:0000313" key="3">
    <source>
        <dbReference type="Proteomes" id="UP000028990"/>
    </source>
</evidence>
<accession>A0A091E6N5</accession>
<evidence type="ECO:0000313" key="2">
    <source>
        <dbReference type="EMBL" id="KFO38438.1"/>
    </source>
</evidence>
<sequence length="154" mass="17888">MTQMHRRQWSPRGCIPQGYSGAHGAQQAKEPAAECHPTRRYMLQEREVAPEPASQLKEAQTPGRAWTPSTHWTLSPFKKRHGGPVWNHVSEQLETIWKLQRRHMAKQWLPRAEEGMRPAEDDHLDDSLEYLKAANDFLEPEEDMEMREQAGESH</sequence>
<gene>
    <name evidence="2" type="ORF">H920_00172</name>
</gene>
<reference evidence="2 3" key="1">
    <citation type="submission" date="2013-11" db="EMBL/GenBank/DDBJ databases">
        <title>The Damaraland mole rat (Fukomys damarensis) genome and evolution of African mole rats.</title>
        <authorList>
            <person name="Gladyshev V.N."/>
            <person name="Fang X."/>
        </authorList>
    </citation>
    <scope>NUCLEOTIDE SEQUENCE [LARGE SCALE GENOMIC DNA]</scope>
    <source>
        <tissue evidence="2">Liver</tissue>
    </source>
</reference>
<keyword evidence="3" id="KW-1185">Reference proteome</keyword>
<proteinExistence type="predicted"/>
<dbReference type="Proteomes" id="UP000028990">
    <property type="component" value="Unassembled WGS sequence"/>
</dbReference>
<dbReference type="AlphaFoldDB" id="A0A091E6N5"/>